<dbReference type="InterPro" id="IPR029787">
    <property type="entry name" value="Nucleotide_cyclase"/>
</dbReference>
<protein>
    <submittedName>
        <fullName evidence="2">GGDEF domain-containing protein</fullName>
        <ecNumber evidence="2">2.7.7.65</ecNumber>
    </submittedName>
</protein>
<dbReference type="InterPro" id="IPR052163">
    <property type="entry name" value="DGC-Regulatory_Protein"/>
</dbReference>
<organism evidence="2 3">
    <name type="scientific">Actinoplanes subglobosus</name>
    <dbReference type="NCBI Taxonomy" id="1547892"/>
    <lineage>
        <taxon>Bacteria</taxon>
        <taxon>Bacillati</taxon>
        <taxon>Actinomycetota</taxon>
        <taxon>Actinomycetes</taxon>
        <taxon>Micromonosporales</taxon>
        <taxon>Micromonosporaceae</taxon>
        <taxon>Actinoplanes</taxon>
    </lineage>
</organism>
<comment type="caution">
    <text evidence="2">The sequence shown here is derived from an EMBL/GenBank/DDBJ whole genome shotgun (WGS) entry which is preliminary data.</text>
</comment>
<dbReference type="InterPro" id="IPR043128">
    <property type="entry name" value="Rev_trsase/Diguanyl_cyclase"/>
</dbReference>
<name>A0ABV8IU15_9ACTN</name>
<dbReference type="EC" id="2.7.7.65" evidence="2"/>
<dbReference type="GO" id="GO:0052621">
    <property type="term" value="F:diguanylate cyclase activity"/>
    <property type="evidence" value="ECO:0007669"/>
    <property type="project" value="UniProtKB-EC"/>
</dbReference>
<evidence type="ECO:0000313" key="3">
    <source>
        <dbReference type="Proteomes" id="UP001595867"/>
    </source>
</evidence>
<keyword evidence="2" id="KW-0808">Transferase</keyword>
<dbReference type="Gene3D" id="3.30.70.270">
    <property type="match status" value="1"/>
</dbReference>
<dbReference type="PANTHER" id="PTHR46663">
    <property type="entry name" value="DIGUANYLATE CYCLASE DGCT-RELATED"/>
    <property type="match status" value="1"/>
</dbReference>
<dbReference type="Proteomes" id="UP001595867">
    <property type="component" value="Unassembled WGS sequence"/>
</dbReference>
<dbReference type="SUPFAM" id="SSF55073">
    <property type="entry name" value="Nucleotide cyclase"/>
    <property type="match status" value="1"/>
</dbReference>
<dbReference type="RefSeq" id="WP_378067749.1">
    <property type="nucleotide sequence ID" value="NZ_JBHSBL010000016.1"/>
</dbReference>
<dbReference type="PROSITE" id="PS50887">
    <property type="entry name" value="GGDEF"/>
    <property type="match status" value="1"/>
</dbReference>
<dbReference type="EMBL" id="JBHSBL010000016">
    <property type="protein sequence ID" value="MFC4066776.1"/>
    <property type="molecule type" value="Genomic_DNA"/>
</dbReference>
<reference evidence="3" key="1">
    <citation type="journal article" date="2019" name="Int. J. Syst. Evol. Microbiol.">
        <title>The Global Catalogue of Microorganisms (GCM) 10K type strain sequencing project: providing services to taxonomists for standard genome sequencing and annotation.</title>
        <authorList>
            <consortium name="The Broad Institute Genomics Platform"/>
            <consortium name="The Broad Institute Genome Sequencing Center for Infectious Disease"/>
            <person name="Wu L."/>
            <person name="Ma J."/>
        </authorList>
    </citation>
    <scope>NUCLEOTIDE SEQUENCE [LARGE SCALE GENOMIC DNA]</scope>
    <source>
        <strain evidence="3">TBRC 5832</strain>
    </source>
</reference>
<dbReference type="Pfam" id="PF00990">
    <property type="entry name" value="GGDEF"/>
    <property type="match status" value="1"/>
</dbReference>
<gene>
    <name evidence="2" type="ORF">ACFO0C_17700</name>
</gene>
<accession>A0ABV8IU15</accession>
<evidence type="ECO:0000313" key="2">
    <source>
        <dbReference type="EMBL" id="MFC4066776.1"/>
    </source>
</evidence>
<dbReference type="CDD" id="cd01949">
    <property type="entry name" value="GGDEF"/>
    <property type="match status" value="1"/>
</dbReference>
<dbReference type="SMART" id="SM00267">
    <property type="entry name" value="GGDEF"/>
    <property type="match status" value="1"/>
</dbReference>
<dbReference type="PANTHER" id="PTHR46663:SF4">
    <property type="entry name" value="DIGUANYLATE CYCLASE DGCT-RELATED"/>
    <property type="match status" value="1"/>
</dbReference>
<dbReference type="NCBIfam" id="TIGR00254">
    <property type="entry name" value="GGDEF"/>
    <property type="match status" value="1"/>
</dbReference>
<keyword evidence="3" id="KW-1185">Reference proteome</keyword>
<feature type="domain" description="GGDEF" evidence="1">
    <location>
        <begin position="51"/>
        <end position="183"/>
    </location>
</feature>
<evidence type="ECO:0000259" key="1">
    <source>
        <dbReference type="PROSITE" id="PS50887"/>
    </source>
</evidence>
<proteinExistence type="predicted"/>
<keyword evidence="2" id="KW-0548">Nucleotidyltransferase</keyword>
<dbReference type="InterPro" id="IPR000160">
    <property type="entry name" value="GGDEF_dom"/>
</dbReference>
<sequence length="219" mass="23258">MTGNRRLQRKLTATRRDLAQQRVLASRDSLTGLANRPAIEAELSRRLGGDAAFALFLLDLDGFKPVNDAYGHPAGDIVLAEVAHRLVNGPADLDVVGRLGGDEFVVISDAPMWMAQHAQGPAIRAAIARPISVDGGVWVTVSASVGLLQVRPGDELGDVLRSVDAALYRAKAAGGDVVVDFGSGPLLTADENRPGLRLRDAHPNRVPDEQALLLVRAGR</sequence>